<keyword evidence="1" id="KW-0812">Transmembrane</keyword>
<dbReference type="EMBL" id="JABUFE010000003">
    <property type="protein sequence ID" value="NSX54519.1"/>
    <property type="molecule type" value="Genomic_DNA"/>
</dbReference>
<evidence type="ECO:0000313" key="2">
    <source>
        <dbReference type="EMBL" id="NSX54519.1"/>
    </source>
</evidence>
<dbReference type="InterPro" id="IPR020308">
    <property type="entry name" value="Uncharacterised_Ynq1"/>
</dbReference>
<organism evidence="2 3">
    <name type="scientific">Parasulfitobacter algicola</name>
    <dbReference type="NCBI Taxonomy" id="2614809"/>
    <lineage>
        <taxon>Bacteria</taxon>
        <taxon>Pseudomonadati</taxon>
        <taxon>Pseudomonadota</taxon>
        <taxon>Alphaproteobacteria</taxon>
        <taxon>Rhodobacterales</taxon>
        <taxon>Roseobacteraceae</taxon>
        <taxon>Parasulfitobacter</taxon>
    </lineage>
</organism>
<dbReference type="Proteomes" id="UP000777935">
    <property type="component" value="Unassembled WGS sequence"/>
</dbReference>
<feature type="transmembrane region" description="Helical" evidence="1">
    <location>
        <begin position="45"/>
        <end position="66"/>
    </location>
</feature>
<evidence type="ECO:0000313" key="3">
    <source>
        <dbReference type="Proteomes" id="UP000777935"/>
    </source>
</evidence>
<name>A0ABX2IVX4_9RHOB</name>
<comment type="caution">
    <text evidence="2">The sequence shown here is derived from an EMBL/GenBank/DDBJ whole genome shotgun (WGS) entry which is preliminary data.</text>
</comment>
<keyword evidence="1" id="KW-0472">Membrane</keyword>
<proteinExistence type="predicted"/>
<evidence type="ECO:0000256" key="1">
    <source>
        <dbReference type="SAM" id="Phobius"/>
    </source>
</evidence>
<gene>
    <name evidence="2" type="ORF">HRQ87_06850</name>
</gene>
<dbReference type="Pfam" id="PF17272">
    <property type="entry name" value="DUF5337"/>
    <property type="match status" value="1"/>
</dbReference>
<feature type="transmembrane region" description="Helical" evidence="1">
    <location>
        <begin position="12"/>
        <end position="33"/>
    </location>
</feature>
<dbReference type="RefSeq" id="WP_174136628.1">
    <property type="nucleotide sequence ID" value="NZ_JABUFE010000003.1"/>
</dbReference>
<sequence length="74" mass="8361">MTKQDDKVRANQGLTAGLVMAGAGVLTIVAPWLVQILGLEPRVEFLFYLISMAAFIWALFLTWQIWQKNRKPKG</sequence>
<reference evidence="2 3" key="1">
    <citation type="submission" date="2020-06" db="EMBL/GenBank/DDBJ databases">
        <title>Sulfitobacter algicola sp. nov., isolated from green algae.</title>
        <authorList>
            <person name="Wang C."/>
        </authorList>
    </citation>
    <scope>NUCLEOTIDE SEQUENCE [LARGE SCALE GENOMIC DNA]</scope>
    <source>
        <strain evidence="2 3">1151</strain>
    </source>
</reference>
<keyword evidence="3" id="KW-1185">Reference proteome</keyword>
<accession>A0ABX2IVX4</accession>
<protein>
    <submittedName>
        <fullName evidence="2">DUF5337 domain-containing protein</fullName>
    </submittedName>
</protein>
<keyword evidence="1" id="KW-1133">Transmembrane helix</keyword>